<comment type="caution">
    <text evidence="1">The sequence shown here is derived from an EMBL/GenBank/DDBJ whole genome shotgun (WGS) entry which is preliminary data.</text>
</comment>
<dbReference type="InterPro" id="IPR003329">
    <property type="entry name" value="Cytidylyl_trans"/>
</dbReference>
<sequence length="240" mass="26783">MSKKTEKFVLGIIPARGASKRIRGKALALLGGKKLLSYAIEEAKKSKLLSEVIVSTESSEIALEAKKLGALVPFKRPKELALDETPMLPVLKQAVIESEKFFSKKVDAVVLLQLTSPFRKARHIDEAVRIFLKGGIEGVVSVSRAKTEPKWMLKKKSGVLEFYEKNDFSASRKQDMKEFFELNGAVYVFSRETVMNSKGYAWGKRIAAYEMDKISSIDIDEPIDLEIANALLRAGLNEND</sequence>
<evidence type="ECO:0000313" key="3">
    <source>
        <dbReference type="Proteomes" id="UP000577419"/>
    </source>
</evidence>
<dbReference type="InterPro" id="IPR050793">
    <property type="entry name" value="CMP-NeuNAc_synthase"/>
</dbReference>
<protein>
    <submittedName>
        <fullName evidence="1">Acylneuraminate cytidylyltransferase family protein</fullName>
    </submittedName>
</protein>
<reference evidence="1" key="1">
    <citation type="journal article" date="2020" name="bioRxiv">
        <title>A rank-normalized archaeal taxonomy based on genome phylogeny resolves widespread incomplete and uneven classifications.</title>
        <authorList>
            <person name="Rinke C."/>
            <person name="Chuvochina M."/>
            <person name="Mussig A.J."/>
            <person name="Chaumeil P.-A."/>
            <person name="Waite D.W."/>
            <person name="Whitman W.B."/>
            <person name="Parks D.H."/>
            <person name="Hugenholtz P."/>
        </authorList>
    </citation>
    <scope>NUCLEOTIDE SEQUENCE</scope>
    <source>
        <strain evidence="1">UBA10011</strain>
    </source>
</reference>
<dbReference type="Gene3D" id="3.90.550.10">
    <property type="entry name" value="Spore Coat Polysaccharide Biosynthesis Protein SpsA, Chain A"/>
    <property type="match status" value="1"/>
</dbReference>
<dbReference type="GO" id="GO:0008781">
    <property type="term" value="F:N-acylneuraminate cytidylyltransferase activity"/>
    <property type="evidence" value="ECO:0007669"/>
    <property type="project" value="TreeGrafter"/>
</dbReference>
<accession>A0A7J4ISY7</accession>
<reference evidence="2" key="3">
    <citation type="submission" date="2021-05" db="EMBL/GenBank/DDBJ databases">
        <title>Protein family content uncovers lineage relationships and bacterial pathway maintenance mechanisms in DPANN archaea.</title>
        <authorList>
            <person name="Castelle C.J."/>
            <person name="Meheust R."/>
            <person name="Jaffe A.L."/>
            <person name="Seitz K."/>
            <person name="Gong X."/>
            <person name="Baker B.J."/>
            <person name="Banfield J.F."/>
        </authorList>
    </citation>
    <scope>NUCLEOTIDE SEQUENCE</scope>
    <source>
        <strain evidence="2">RIFCSPHIGHO2_01_FULL_GW2011_AR10_43_9</strain>
    </source>
</reference>
<evidence type="ECO:0000313" key="1">
    <source>
        <dbReference type="EMBL" id="HIH08633.1"/>
    </source>
</evidence>
<dbReference type="EMBL" id="JAGVWF010000009">
    <property type="protein sequence ID" value="MBS3058938.1"/>
    <property type="molecule type" value="Genomic_DNA"/>
</dbReference>
<dbReference type="CDD" id="cd02513">
    <property type="entry name" value="CMP-NeuAc_Synthase"/>
    <property type="match status" value="1"/>
</dbReference>
<dbReference type="Proteomes" id="UP000683213">
    <property type="component" value="Unassembled WGS sequence"/>
</dbReference>
<dbReference type="EMBL" id="DUFG01000021">
    <property type="protein sequence ID" value="HIH08633.1"/>
    <property type="molecule type" value="Genomic_DNA"/>
</dbReference>
<dbReference type="AlphaFoldDB" id="A0A7J4ISY7"/>
<dbReference type="InterPro" id="IPR029044">
    <property type="entry name" value="Nucleotide-diphossugar_trans"/>
</dbReference>
<evidence type="ECO:0000313" key="2">
    <source>
        <dbReference type="EMBL" id="MBS3058938.1"/>
    </source>
</evidence>
<keyword evidence="1" id="KW-0548">Nucleotidyltransferase</keyword>
<gene>
    <name evidence="1" type="ORF">HA237_04655</name>
    <name evidence="2" type="ORF">J4224_00755</name>
</gene>
<dbReference type="PANTHER" id="PTHR21485:SF6">
    <property type="entry name" value="N-ACYLNEURAMINATE CYTIDYLYLTRANSFERASE-RELATED"/>
    <property type="match status" value="1"/>
</dbReference>
<dbReference type="SUPFAM" id="SSF53448">
    <property type="entry name" value="Nucleotide-diphospho-sugar transferases"/>
    <property type="match status" value="1"/>
</dbReference>
<organism evidence="1 3">
    <name type="scientific">Candidatus Iainarchaeum sp</name>
    <dbReference type="NCBI Taxonomy" id="3101447"/>
    <lineage>
        <taxon>Archaea</taxon>
        <taxon>Candidatus Iainarchaeota</taxon>
        <taxon>Candidatus Iainarchaeia</taxon>
        <taxon>Candidatus Iainarchaeales</taxon>
        <taxon>Candidatus Iainarchaeaceae</taxon>
        <taxon>Candidatus Iainarchaeum</taxon>
    </lineage>
</organism>
<name>A0A7J4ISY7_9ARCH</name>
<reference evidence="2" key="2">
    <citation type="submission" date="2021-03" db="EMBL/GenBank/DDBJ databases">
        <authorList>
            <person name="Jaffe A."/>
        </authorList>
    </citation>
    <scope>NUCLEOTIDE SEQUENCE</scope>
    <source>
        <strain evidence="2">RIFCSPHIGHO2_01_FULL_GW2011_AR10_43_9</strain>
    </source>
</reference>
<dbReference type="Proteomes" id="UP000577419">
    <property type="component" value="Unassembled WGS sequence"/>
</dbReference>
<dbReference type="Pfam" id="PF02348">
    <property type="entry name" value="CTP_transf_3"/>
    <property type="match status" value="1"/>
</dbReference>
<keyword evidence="1" id="KW-0808">Transferase</keyword>
<proteinExistence type="predicted"/>
<dbReference type="PANTHER" id="PTHR21485">
    <property type="entry name" value="HAD SUPERFAMILY MEMBERS CMAS AND KDSC"/>
    <property type="match status" value="1"/>
</dbReference>